<sequence length="72" mass="8282">MSHTLHVCHPAEWKNGDFAALRWLWRWGVCQGASSSGLHSKRRLFIAFIPFSHVYDYSLPHSRLATDDVEGE</sequence>
<dbReference type="EMBL" id="LR746266">
    <property type="protein sequence ID" value="CAA7393106.1"/>
    <property type="molecule type" value="Genomic_DNA"/>
</dbReference>
<name>A0A7I8K662_SPIIN</name>
<keyword evidence="2" id="KW-1185">Reference proteome</keyword>
<accession>A0A7I8K662</accession>
<evidence type="ECO:0000313" key="2">
    <source>
        <dbReference type="Proteomes" id="UP000663760"/>
    </source>
</evidence>
<gene>
    <name evidence="1" type="ORF">SI8410_03003904</name>
</gene>
<protein>
    <submittedName>
        <fullName evidence="1">Uncharacterized protein</fullName>
    </submittedName>
</protein>
<organism evidence="1 2">
    <name type="scientific">Spirodela intermedia</name>
    <name type="common">Intermediate duckweed</name>
    <dbReference type="NCBI Taxonomy" id="51605"/>
    <lineage>
        <taxon>Eukaryota</taxon>
        <taxon>Viridiplantae</taxon>
        <taxon>Streptophyta</taxon>
        <taxon>Embryophyta</taxon>
        <taxon>Tracheophyta</taxon>
        <taxon>Spermatophyta</taxon>
        <taxon>Magnoliopsida</taxon>
        <taxon>Liliopsida</taxon>
        <taxon>Araceae</taxon>
        <taxon>Lemnoideae</taxon>
        <taxon>Spirodela</taxon>
    </lineage>
</organism>
<reference evidence="1" key="1">
    <citation type="submission" date="2020-02" db="EMBL/GenBank/DDBJ databases">
        <authorList>
            <person name="Scholz U."/>
            <person name="Mascher M."/>
            <person name="Fiebig A."/>
        </authorList>
    </citation>
    <scope>NUCLEOTIDE SEQUENCE</scope>
</reference>
<dbReference type="AlphaFoldDB" id="A0A7I8K662"/>
<dbReference type="Proteomes" id="UP000663760">
    <property type="component" value="Chromosome 3"/>
</dbReference>
<proteinExistence type="predicted"/>
<evidence type="ECO:0000313" key="1">
    <source>
        <dbReference type="EMBL" id="CAA7393106.1"/>
    </source>
</evidence>